<protein>
    <recommendedName>
        <fullName evidence="4">TonB C-terminal domain-containing protein</fullName>
    </recommendedName>
</protein>
<dbReference type="Proteomes" id="UP000031802">
    <property type="component" value="Unassembled WGS sequence"/>
</dbReference>
<dbReference type="OrthoDB" id="697303at2"/>
<accession>A0A0B8T4W1</accession>
<proteinExistence type="predicted"/>
<dbReference type="EMBL" id="JJMU01000014">
    <property type="protein sequence ID" value="KGE15298.1"/>
    <property type="molecule type" value="Genomic_DNA"/>
</dbReference>
<gene>
    <name evidence="2" type="ORF">DI53_0979</name>
</gene>
<reference evidence="2 3" key="2">
    <citation type="journal article" date="2015" name="PLoS ONE">
        <title>Whole-Genome Optical Mapping and Finished Genome Sequence of Sphingobacterium deserti sp. nov., a New Species Isolated from the Western Desert of China.</title>
        <authorList>
            <person name="Teng C."/>
            <person name="Zhou Z."/>
            <person name="Molnar I."/>
            <person name="Li X."/>
            <person name="Tang R."/>
            <person name="Chen M."/>
            <person name="Wang L."/>
            <person name="Su S."/>
            <person name="Zhang W."/>
            <person name="Lin M."/>
        </authorList>
    </citation>
    <scope>NUCLEOTIDE SEQUENCE [LARGE SCALE GENOMIC DNA]</scope>
    <source>
        <strain evidence="3">ACCC05744</strain>
    </source>
</reference>
<name>A0A0B8T4W1_9SPHI</name>
<dbReference type="AlphaFoldDB" id="A0A0B8T4W1"/>
<dbReference type="PATRIC" id="fig|1229276.3.peg.1008"/>
<feature type="chain" id="PRO_5002138658" description="TonB C-terminal domain-containing protein" evidence="1">
    <location>
        <begin position="19"/>
        <end position="306"/>
    </location>
</feature>
<keyword evidence="1" id="KW-0732">Signal</keyword>
<comment type="caution">
    <text evidence="2">The sequence shown here is derived from an EMBL/GenBank/DDBJ whole genome shotgun (WGS) entry which is preliminary data.</text>
</comment>
<dbReference type="RefSeq" id="WP_037496046.1">
    <property type="nucleotide sequence ID" value="NZ_JJMU01000014.1"/>
</dbReference>
<evidence type="ECO:0008006" key="4">
    <source>
        <dbReference type="Google" id="ProtNLM"/>
    </source>
</evidence>
<feature type="signal peptide" evidence="1">
    <location>
        <begin position="1"/>
        <end position="18"/>
    </location>
</feature>
<keyword evidence="3" id="KW-1185">Reference proteome</keyword>
<evidence type="ECO:0000256" key="1">
    <source>
        <dbReference type="SAM" id="SignalP"/>
    </source>
</evidence>
<reference evidence="3" key="1">
    <citation type="submission" date="2014-04" db="EMBL/GenBank/DDBJ databases">
        <title>Whole-Genome optical mapping and complete genome sequence of Sphingobacterium deserti sp. nov., a new spaces isolated from desert in the west of China.</title>
        <authorList>
            <person name="Teng C."/>
            <person name="Zhou Z."/>
            <person name="Li X."/>
            <person name="Chen M."/>
            <person name="Lin M."/>
            <person name="Wang L."/>
            <person name="Su S."/>
            <person name="Zhang C."/>
            <person name="Zhang W."/>
        </authorList>
    </citation>
    <scope>NUCLEOTIDE SEQUENCE [LARGE SCALE GENOMIC DNA]</scope>
    <source>
        <strain evidence="3">ACCC05744</strain>
    </source>
</reference>
<evidence type="ECO:0000313" key="3">
    <source>
        <dbReference type="Proteomes" id="UP000031802"/>
    </source>
</evidence>
<evidence type="ECO:0000313" key="2">
    <source>
        <dbReference type="EMBL" id="KGE15298.1"/>
    </source>
</evidence>
<organism evidence="2 3">
    <name type="scientific">Sphingobacterium deserti</name>
    <dbReference type="NCBI Taxonomy" id="1229276"/>
    <lineage>
        <taxon>Bacteria</taxon>
        <taxon>Pseudomonadati</taxon>
        <taxon>Bacteroidota</taxon>
        <taxon>Sphingobacteriia</taxon>
        <taxon>Sphingobacteriales</taxon>
        <taxon>Sphingobacteriaceae</taxon>
        <taxon>Sphingobacterium</taxon>
    </lineage>
</organism>
<sequence length="306" mass="35420">MRIYLTYLFFLLSAFGFSQEPTDLQSLAQLISTRLPDTLHLNRHERVHFSFSADTTVPLFDYGRVLNQYVQPLLSSYNRFFTKEKCYHLYVFTDPITLRKIVNFQEFTCGRQLFGPVVVYASVARGFYDFRDSLLQDWAAIIRDPNLFENVKQVDILIHKSGEVEFTGDDLLSKSLYAGLKPKWKQAIYYGQPVNSVTTVKVRPDRSLDKESIQYTEVAYFIKDRFEGQVLKFDPDWSGVLDSKKSIAVSFIYDASIGQLSDVAVHSNEGAKAKRLMDWIYVNYSQIEKDLLHSDSGSSRYLFYID</sequence>